<reference evidence="1" key="1">
    <citation type="submission" date="2021-06" db="EMBL/GenBank/DDBJ databases">
        <authorList>
            <person name="Kallberg Y."/>
            <person name="Tangrot J."/>
            <person name="Rosling A."/>
        </authorList>
    </citation>
    <scope>NUCLEOTIDE SEQUENCE</scope>
    <source>
        <strain evidence="1">BR232B</strain>
    </source>
</reference>
<evidence type="ECO:0000313" key="2">
    <source>
        <dbReference type="Proteomes" id="UP000789739"/>
    </source>
</evidence>
<protein>
    <submittedName>
        <fullName evidence="1">10339_t:CDS:1</fullName>
    </submittedName>
</protein>
<feature type="non-terminal residue" evidence="1">
    <location>
        <position position="1"/>
    </location>
</feature>
<organism evidence="1 2">
    <name type="scientific">Paraglomus brasilianum</name>
    <dbReference type="NCBI Taxonomy" id="144538"/>
    <lineage>
        <taxon>Eukaryota</taxon>
        <taxon>Fungi</taxon>
        <taxon>Fungi incertae sedis</taxon>
        <taxon>Mucoromycota</taxon>
        <taxon>Glomeromycotina</taxon>
        <taxon>Glomeromycetes</taxon>
        <taxon>Paraglomerales</taxon>
        <taxon>Paraglomeraceae</taxon>
        <taxon>Paraglomus</taxon>
    </lineage>
</organism>
<sequence>VDEIVSEKEKLWFTTRLADENRDGCKDGNMQESEYPMYSPILNLKCIKYR</sequence>
<dbReference type="Proteomes" id="UP000789739">
    <property type="component" value="Unassembled WGS sequence"/>
</dbReference>
<keyword evidence="2" id="KW-1185">Reference proteome</keyword>
<name>A0A9N9GYF6_9GLOM</name>
<dbReference type="AlphaFoldDB" id="A0A9N9GYF6"/>
<proteinExistence type="predicted"/>
<comment type="caution">
    <text evidence="1">The sequence shown here is derived from an EMBL/GenBank/DDBJ whole genome shotgun (WGS) entry which is preliminary data.</text>
</comment>
<accession>A0A9N9GYF6</accession>
<dbReference type="EMBL" id="CAJVPI010002104">
    <property type="protein sequence ID" value="CAG8635678.1"/>
    <property type="molecule type" value="Genomic_DNA"/>
</dbReference>
<evidence type="ECO:0000313" key="1">
    <source>
        <dbReference type="EMBL" id="CAG8635678.1"/>
    </source>
</evidence>
<gene>
    <name evidence="1" type="ORF">PBRASI_LOCUS9492</name>
</gene>